<dbReference type="PROSITE" id="PS50102">
    <property type="entry name" value="RRM"/>
    <property type="match status" value="1"/>
</dbReference>
<organism evidence="3">
    <name type="scientific">Marseillevirus LCMAC202</name>
    <dbReference type="NCBI Taxonomy" id="2506606"/>
    <lineage>
        <taxon>Viruses</taxon>
        <taxon>Varidnaviria</taxon>
        <taxon>Bamfordvirae</taxon>
        <taxon>Nucleocytoviricota</taxon>
        <taxon>Megaviricetes</taxon>
        <taxon>Pimascovirales</taxon>
        <taxon>Pimascovirales incertae sedis</taxon>
        <taxon>Marseilleviridae</taxon>
    </lineage>
</organism>
<dbReference type="SMART" id="SM00360">
    <property type="entry name" value="RRM"/>
    <property type="match status" value="1"/>
</dbReference>
<dbReference type="Pfam" id="PF00076">
    <property type="entry name" value="RRM_1"/>
    <property type="match status" value="1"/>
</dbReference>
<dbReference type="InterPro" id="IPR012677">
    <property type="entry name" value="Nucleotide-bd_a/b_plait_sf"/>
</dbReference>
<dbReference type="InterPro" id="IPR035979">
    <property type="entry name" value="RBD_domain_sf"/>
</dbReference>
<dbReference type="PANTHER" id="PTHR48038:SF3">
    <property type="entry name" value="SPLICING FACTOR, ARGININE_SERINE-RICH 1-RELATED"/>
    <property type="match status" value="1"/>
</dbReference>
<reference evidence="3" key="1">
    <citation type="journal article" date="2019" name="MBio">
        <title>Virus Genomes from Deep Sea Sediments Expand the Ocean Megavirome and Support Independent Origins of Viral Gigantism.</title>
        <authorList>
            <person name="Backstrom D."/>
            <person name="Yutin N."/>
            <person name="Jorgensen S.L."/>
            <person name="Dharamshi J."/>
            <person name="Homa F."/>
            <person name="Zaremba-Niedwiedzka K."/>
            <person name="Spang A."/>
            <person name="Wolf Y.I."/>
            <person name="Koonin E.V."/>
            <person name="Ettema T.J."/>
        </authorList>
    </citation>
    <scope>NUCLEOTIDE SEQUENCE</scope>
</reference>
<proteinExistence type="predicted"/>
<sequence>MDFNLRYKYILVSMTLDGDYLPDSHQTVTFISSKSEGIAKMITSARTSFIDFIASTDVLVSPDEDSISGQEYAEKLSAIPHSEIKSFTLYDVEPAEEYIFKVDRKELTAEVIHNGADNRNSIFIKRWSLIKILGGPRCCPESERDSMSNAKVHVDNLSPEVDEADLEDKFGRFGRLHSVWMAPRPDCFAFVEFVDCRDAEDAVYDLNGCEIRGCRVRVAMVV</sequence>
<dbReference type="GO" id="GO:0003723">
    <property type="term" value="F:RNA binding"/>
    <property type="evidence" value="ECO:0007669"/>
    <property type="project" value="UniProtKB-KW"/>
</dbReference>
<gene>
    <name evidence="3" type="ORF">LCMAC202_05300</name>
</gene>
<accession>A0A481YY99</accession>
<name>A0A481YY99_9VIRU</name>
<feature type="domain" description="RRM" evidence="2">
    <location>
        <begin position="150"/>
        <end position="222"/>
    </location>
</feature>
<dbReference type="Gene3D" id="3.30.70.330">
    <property type="match status" value="1"/>
</dbReference>
<protein>
    <submittedName>
        <fullName evidence="3">RNA recognition motif protein</fullName>
    </submittedName>
</protein>
<evidence type="ECO:0000256" key="1">
    <source>
        <dbReference type="ARBA" id="ARBA00022884"/>
    </source>
</evidence>
<evidence type="ECO:0000259" key="2">
    <source>
        <dbReference type="PROSITE" id="PS50102"/>
    </source>
</evidence>
<evidence type="ECO:0000313" key="3">
    <source>
        <dbReference type="EMBL" id="QBK88168.1"/>
    </source>
</evidence>
<keyword evidence="1" id="KW-0694">RNA-binding</keyword>
<dbReference type="InterPro" id="IPR000504">
    <property type="entry name" value="RRM_dom"/>
</dbReference>
<dbReference type="PANTHER" id="PTHR48038">
    <property type="entry name" value="RIBONUCLEOPROTEIN RB97D"/>
    <property type="match status" value="1"/>
</dbReference>
<dbReference type="SUPFAM" id="SSF54928">
    <property type="entry name" value="RNA-binding domain, RBD"/>
    <property type="match status" value="1"/>
</dbReference>
<dbReference type="EMBL" id="MK500377">
    <property type="protein sequence ID" value="QBK88168.1"/>
    <property type="molecule type" value="Genomic_DNA"/>
</dbReference>